<dbReference type="GO" id="GO:0005774">
    <property type="term" value="C:vacuolar membrane"/>
    <property type="evidence" value="ECO:0007669"/>
    <property type="project" value="TreeGrafter"/>
</dbReference>
<dbReference type="InterPro" id="IPR000744">
    <property type="entry name" value="NSF_attach"/>
</dbReference>
<accession>A0A146KE17</accession>
<reference evidence="5" key="1">
    <citation type="submission" date="2015-07" db="EMBL/GenBank/DDBJ databases">
        <title>Adaptation to a free-living lifestyle via gene acquisitions in the diplomonad Trepomonas sp. PC1.</title>
        <authorList>
            <person name="Xu F."/>
            <person name="Jerlstrom-Hultqvist J."/>
            <person name="Kolisko M."/>
            <person name="Simpson A.G.B."/>
            <person name="Roger A.J."/>
            <person name="Svard S.G."/>
            <person name="Andersson J.O."/>
        </authorList>
    </citation>
    <scope>NUCLEOTIDE SEQUENCE</scope>
    <source>
        <strain evidence="5">PC1</strain>
    </source>
</reference>
<organism evidence="5">
    <name type="scientific">Trepomonas sp. PC1</name>
    <dbReference type="NCBI Taxonomy" id="1076344"/>
    <lineage>
        <taxon>Eukaryota</taxon>
        <taxon>Metamonada</taxon>
        <taxon>Diplomonadida</taxon>
        <taxon>Hexamitidae</taxon>
        <taxon>Hexamitinae</taxon>
        <taxon>Trepomonas</taxon>
    </lineage>
</organism>
<dbReference type="SUPFAM" id="SSF48452">
    <property type="entry name" value="TPR-like"/>
    <property type="match status" value="1"/>
</dbReference>
<keyword evidence="4" id="KW-0175">Coiled coil</keyword>
<dbReference type="AlphaFoldDB" id="A0A146KE17"/>
<dbReference type="EMBL" id="GDID01002915">
    <property type="protein sequence ID" value="JAP93691.1"/>
    <property type="molecule type" value="Transcribed_RNA"/>
</dbReference>
<dbReference type="GO" id="GO:0005483">
    <property type="term" value="F:soluble NSF attachment protein activity"/>
    <property type="evidence" value="ECO:0007669"/>
    <property type="project" value="TreeGrafter"/>
</dbReference>
<dbReference type="GO" id="GO:0006886">
    <property type="term" value="P:intracellular protein transport"/>
    <property type="evidence" value="ECO:0007669"/>
    <property type="project" value="InterPro"/>
</dbReference>
<sequence length="299" mass="33391">LIEASDKFTAAEALQNRKGLFKKPDPEGAAAMYEKAGNLFKIAKNHVRAAESYERAANLMIQNKFGNPANCLNMAIQSYSLCQPEKTMALLEEVIKIHAAQGRFVQAAKAVTQQAEKLEEAGIYAEAKKCYLRVVDLLQSEANASSDMMAAQLKAAEILANKEKQYLEAAKMFEALGKQCLKVKLLQFHVRGHLLNAFLCILNLDDAIALEDACNMYHEIDPNMDGSAEGDFMKETVQAIQNKSKDEFIQCYAKLSQRTNVRGNLVLKGLVNDAGRLFKEEEDQLENVENVEKKDEDMF</sequence>
<feature type="coiled-coil region" evidence="4">
    <location>
        <begin position="271"/>
        <end position="298"/>
    </location>
</feature>
<dbReference type="PANTHER" id="PTHR13768">
    <property type="entry name" value="SOLUBLE NSF ATTACHMENT PROTEIN SNAP"/>
    <property type="match status" value="1"/>
</dbReference>
<dbReference type="InterPro" id="IPR011990">
    <property type="entry name" value="TPR-like_helical_dom_sf"/>
</dbReference>
<dbReference type="PANTHER" id="PTHR13768:SF8">
    <property type="entry name" value="ALPHA-SOLUBLE NSF ATTACHMENT PROTEIN"/>
    <property type="match status" value="1"/>
</dbReference>
<keyword evidence="2" id="KW-0813">Transport</keyword>
<evidence type="ECO:0000313" key="5">
    <source>
        <dbReference type="EMBL" id="JAP93691.1"/>
    </source>
</evidence>
<keyword evidence="3" id="KW-0653">Protein transport</keyword>
<dbReference type="Pfam" id="PF14938">
    <property type="entry name" value="SNAP"/>
    <property type="match status" value="1"/>
</dbReference>
<evidence type="ECO:0000256" key="3">
    <source>
        <dbReference type="ARBA" id="ARBA00022927"/>
    </source>
</evidence>
<protein>
    <submittedName>
        <fullName evidence="5">Alpha-SNAP</fullName>
    </submittedName>
</protein>
<dbReference type="GO" id="GO:0035494">
    <property type="term" value="P:SNARE complex disassembly"/>
    <property type="evidence" value="ECO:0007669"/>
    <property type="project" value="TreeGrafter"/>
</dbReference>
<comment type="similarity">
    <text evidence="1">Belongs to the SNAP family.</text>
</comment>
<evidence type="ECO:0000256" key="2">
    <source>
        <dbReference type="ARBA" id="ARBA00022448"/>
    </source>
</evidence>
<proteinExistence type="inferred from homology"/>
<dbReference type="PRINTS" id="PR00448">
    <property type="entry name" value="NSFATTACHMNT"/>
</dbReference>
<name>A0A146KE17_9EUKA</name>
<dbReference type="GO" id="GO:0019905">
    <property type="term" value="F:syntaxin binding"/>
    <property type="evidence" value="ECO:0007669"/>
    <property type="project" value="TreeGrafter"/>
</dbReference>
<dbReference type="Gene3D" id="1.25.40.10">
    <property type="entry name" value="Tetratricopeptide repeat domain"/>
    <property type="match status" value="1"/>
</dbReference>
<dbReference type="GO" id="GO:0031201">
    <property type="term" value="C:SNARE complex"/>
    <property type="evidence" value="ECO:0007669"/>
    <property type="project" value="TreeGrafter"/>
</dbReference>
<gene>
    <name evidence="5" type="ORF">TPC1_13931</name>
</gene>
<evidence type="ECO:0000256" key="4">
    <source>
        <dbReference type="SAM" id="Coils"/>
    </source>
</evidence>
<feature type="non-terminal residue" evidence="5">
    <location>
        <position position="1"/>
    </location>
</feature>
<evidence type="ECO:0000256" key="1">
    <source>
        <dbReference type="ARBA" id="ARBA00010050"/>
    </source>
</evidence>